<protein>
    <submittedName>
        <fullName evidence="1">Uncharacterized protein</fullName>
    </submittedName>
</protein>
<dbReference type="AlphaFoldDB" id="A0A2A9EYC3"/>
<dbReference type="Proteomes" id="UP000224130">
    <property type="component" value="Unassembled WGS sequence"/>
</dbReference>
<keyword evidence="2" id="KW-1185">Reference proteome</keyword>
<evidence type="ECO:0000313" key="1">
    <source>
        <dbReference type="EMBL" id="PFG43753.1"/>
    </source>
</evidence>
<dbReference type="EMBL" id="PDJJ01000001">
    <property type="protein sequence ID" value="PFG43753.1"/>
    <property type="molecule type" value="Genomic_DNA"/>
</dbReference>
<gene>
    <name evidence="1" type="ORF">ATJ88_2460</name>
</gene>
<comment type="caution">
    <text evidence="1">The sequence shown here is derived from an EMBL/GenBank/DDBJ whole genome shotgun (WGS) entry which is preliminary data.</text>
</comment>
<evidence type="ECO:0000313" key="2">
    <source>
        <dbReference type="Proteomes" id="UP000224130"/>
    </source>
</evidence>
<proteinExistence type="predicted"/>
<dbReference type="OrthoDB" id="1102561at2"/>
<sequence>MSEMIAPTGGAITPDESGVLGDLARFEATVRAELERVGLPSQDVFVDVHERAMMVSNVSGVLAPLAPAIRDRSHYISKMIAAATVGLFDAALNYLWDELVNELRQRVAGFDLSYFFDIAVGASELRKSLKTEDDLKKISDQNLLEASREIGLLTDVGFQRLDHVRYMRNHASAAHPNQVTLTGLDLAQWLQVCIREVITTPPDTVTAHTGKLLANIKKDRLDADAIRDAAVFFDQLPPDRAATLGNGFFGLYTAQNRTPVVADNVRTLWPKLWPFIDEDTRQSYGVRHARARASADTGVATAARELLDLVDGAAYLNADVRAAEISEALDALMSAHQGWNNFANELPAARRVANLAGDQGNIPEPVKAQYVSTLVKTFLGNNSGVSWAAAEIYKALLQQLDGGAAGRMLRSFMDPDVSYRLSSRIGQGQWRELLEIVEPKLTSQTDRALLDAIRAFSGTPDKLRLDTAITKKVKQRPH</sequence>
<name>A0A2A9EYC3_9MICO</name>
<reference evidence="1 2" key="1">
    <citation type="submission" date="2017-10" db="EMBL/GenBank/DDBJ databases">
        <title>Sequencing the genomes of 1000 actinobacteria strains.</title>
        <authorList>
            <person name="Klenk H.-P."/>
        </authorList>
    </citation>
    <scope>NUCLEOTIDE SEQUENCE [LARGE SCALE GENOMIC DNA]</scope>
    <source>
        <strain evidence="1 2">DSM 21863</strain>
    </source>
</reference>
<dbReference type="RefSeq" id="WP_098464060.1">
    <property type="nucleotide sequence ID" value="NZ_PDJJ01000001.1"/>
</dbReference>
<organism evidence="1 2">
    <name type="scientific">Isoptericola jiangsuensis</name>
    <dbReference type="NCBI Taxonomy" id="548579"/>
    <lineage>
        <taxon>Bacteria</taxon>
        <taxon>Bacillati</taxon>
        <taxon>Actinomycetota</taxon>
        <taxon>Actinomycetes</taxon>
        <taxon>Micrococcales</taxon>
        <taxon>Promicromonosporaceae</taxon>
        <taxon>Isoptericola</taxon>
    </lineage>
</organism>
<accession>A0A2A9EYC3</accession>